<sequence>MTDHFDSTAEPSPPVSVVIATRNRADELVNTVTRLRALTPSPPVIVVDNDSEDHTVVRVRRLADPGVRLIRMPRNQVAEARNAGVAAATTPYVAFSDDDSWWDPGSLDRAAELFKAHPRLGLIAATTLVGERGEPDPVVAAMAASPLRRQPDDPGPAVLGFLACSAIVRVEAFRDAGGFSRLLHFGAEETLLAWDLAARGWRLCHVPEIVARHHPSQRRMAPIRRHRLEARNNALIGCMRRSPGTAAAGMLRLTVHGLRRPAMLPALAGAVTRLPAAMRHRRRLPAHVEDQIGLLRGTS</sequence>
<dbReference type="PANTHER" id="PTHR43685:SF5">
    <property type="entry name" value="GLYCOSYLTRANSFERASE EPSE-RELATED"/>
    <property type="match status" value="1"/>
</dbReference>
<dbReference type="PANTHER" id="PTHR43685">
    <property type="entry name" value="GLYCOSYLTRANSFERASE"/>
    <property type="match status" value="1"/>
</dbReference>
<dbReference type="EMBL" id="VLLL01000005">
    <property type="protein sequence ID" value="TWJ14717.1"/>
    <property type="molecule type" value="Genomic_DNA"/>
</dbReference>
<reference evidence="5 6" key="1">
    <citation type="journal article" date="2013" name="Stand. Genomic Sci.">
        <title>Genomic Encyclopedia of Type Strains, Phase I: The one thousand microbial genomes (KMG-I) project.</title>
        <authorList>
            <person name="Kyrpides N.C."/>
            <person name="Woyke T."/>
            <person name="Eisen J.A."/>
            <person name="Garrity G."/>
            <person name="Lilburn T.G."/>
            <person name="Beck B.J."/>
            <person name="Whitman W.B."/>
            <person name="Hugenholtz P."/>
            <person name="Klenk H.P."/>
        </authorList>
    </citation>
    <scope>NUCLEOTIDE SEQUENCE [LARGE SCALE GENOMIC DNA]</scope>
    <source>
        <strain evidence="5 6">DSM 45044</strain>
    </source>
</reference>
<accession>A0A562VA83</accession>
<dbReference type="GO" id="GO:0016757">
    <property type="term" value="F:glycosyltransferase activity"/>
    <property type="evidence" value="ECO:0007669"/>
    <property type="project" value="UniProtKB-KW"/>
</dbReference>
<organism evidence="5 6">
    <name type="scientific">Stackebrandtia albiflava</name>
    <dbReference type="NCBI Taxonomy" id="406432"/>
    <lineage>
        <taxon>Bacteria</taxon>
        <taxon>Bacillati</taxon>
        <taxon>Actinomycetota</taxon>
        <taxon>Actinomycetes</taxon>
        <taxon>Glycomycetales</taxon>
        <taxon>Glycomycetaceae</taxon>
        <taxon>Stackebrandtia</taxon>
    </lineage>
</organism>
<dbReference type="Pfam" id="PF00535">
    <property type="entry name" value="Glycos_transf_2"/>
    <property type="match status" value="1"/>
</dbReference>
<evidence type="ECO:0000256" key="1">
    <source>
        <dbReference type="ARBA" id="ARBA00006739"/>
    </source>
</evidence>
<dbReference type="InterPro" id="IPR029044">
    <property type="entry name" value="Nucleotide-diphossugar_trans"/>
</dbReference>
<dbReference type="InterPro" id="IPR050834">
    <property type="entry name" value="Glycosyltransf_2"/>
</dbReference>
<dbReference type="AlphaFoldDB" id="A0A562VA83"/>
<dbReference type="OrthoDB" id="9787979at2"/>
<evidence type="ECO:0000259" key="4">
    <source>
        <dbReference type="Pfam" id="PF00535"/>
    </source>
</evidence>
<dbReference type="InterPro" id="IPR001173">
    <property type="entry name" value="Glyco_trans_2-like"/>
</dbReference>
<gene>
    <name evidence="5" type="ORF">LX16_0406</name>
</gene>
<comment type="caution">
    <text evidence="5">The sequence shown here is derived from an EMBL/GenBank/DDBJ whole genome shotgun (WGS) entry which is preliminary data.</text>
</comment>
<evidence type="ECO:0000313" key="6">
    <source>
        <dbReference type="Proteomes" id="UP000321617"/>
    </source>
</evidence>
<dbReference type="Proteomes" id="UP000321617">
    <property type="component" value="Unassembled WGS sequence"/>
</dbReference>
<feature type="domain" description="Glycosyltransferase 2-like" evidence="4">
    <location>
        <begin position="16"/>
        <end position="174"/>
    </location>
</feature>
<dbReference type="SUPFAM" id="SSF53448">
    <property type="entry name" value="Nucleotide-diphospho-sugar transferases"/>
    <property type="match status" value="1"/>
</dbReference>
<keyword evidence="2" id="KW-0328">Glycosyltransferase</keyword>
<evidence type="ECO:0000313" key="5">
    <source>
        <dbReference type="EMBL" id="TWJ14717.1"/>
    </source>
</evidence>
<comment type="similarity">
    <text evidence="1">Belongs to the glycosyltransferase 2 family.</text>
</comment>
<evidence type="ECO:0000256" key="2">
    <source>
        <dbReference type="ARBA" id="ARBA00022676"/>
    </source>
</evidence>
<name>A0A562VA83_9ACTN</name>
<proteinExistence type="inferred from homology"/>
<dbReference type="Gene3D" id="3.90.550.10">
    <property type="entry name" value="Spore Coat Polysaccharide Biosynthesis Protein SpsA, Chain A"/>
    <property type="match status" value="1"/>
</dbReference>
<keyword evidence="6" id="KW-1185">Reference proteome</keyword>
<dbReference type="RefSeq" id="WP_147132226.1">
    <property type="nucleotide sequence ID" value="NZ_BAABIJ010000001.1"/>
</dbReference>
<evidence type="ECO:0000256" key="3">
    <source>
        <dbReference type="ARBA" id="ARBA00022679"/>
    </source>
</evidence>
<protein>
    <submittedName>
        <fullName evidence="5">GT2 family glycosyltransferase</fullName>
    </submittedName>
</protein>
<keyword evidence="3 5" id="KW-0808">Transferase</keyword>